<comment type="caution">
    <text evidence="3">The sequence shown here is derived from an EMBL/GenBank/DDBJ whole genome shotgun (WGS) entry which is preliminary data.</text>
</comment>
<dbReference type="InterPro" id="IPR001296">
    <property type="entry name" value="Glyco_trans_1"/>
</dbReference>
<dbReference type="RefSeq" id="WP_008938527.1">
    <property type="nucleotide sequence ID" value="NZ_APAT01000015.1"/>
</dbReference>
<feature type="domain" description="Glycosyltransferase subfamily 4-like N-terminal" evidence="2">
    <location>
        <begin position="25"/>
        <end position="178"/>
    </location>
</feature>
<dbReference type="Gene3D" id="3.40.50.2000">
    <property type="entry name" value="Glycogen Phosphorylase B"/>
    <property type="match status" value="2"/>
</dbReference>
<dbReference type="eggNOG" id="COG0297">
    <property type="taxonomic scope" value="Bacteria"/>
</dbReference>
<proteinExistence type="predicted"/>
<dbReference type="Proteomes" id="UP000011960">
    <property type="component" value="Unassembled WGS sequence"/>
</dbReference>
<dbReference type="InterPro" id="IPR028098">
    <property type="entry name" value="Glyco_trans_4-like_N"/>
</dbReference>
<reference evidence="3 4" key="1">
    <citation type="journal article" date="2013" name="Genome Announc.">
        <title>Genome Sequence of Hydrothermal Arsenic-Respiring Bacterium Marinobacter santoriniensis NKSG1T.</title>
        <authorList>
            <person name="Handley K.M."/>
            <person name="Upton M."/>
            <person name="Beatson S.A."/>
            <person name="Hery M."/>
            <person name="Lloyd J.R."/>
        </authorList>
    </citation>
    <scope>NUCLEOTIDE SEQUENCE [LARGE SCALE GENOMIC DNA]</scope>
    <source>
        <strain evidence="3 4">NKSG1</strain>
    </source>
</reference>
<keyword evidence="3" id="KW-0808">Transferase</keyword>
<dbReference type="PANTHER" id="PTHR12526">
    <property type="entry name" value="GLYCOSYLTRANSFERASE"/>
    <property type="match status" value="1"/>
</dbReference>
<gene>
    <name evidence="3" type="ORF">MSNKSG1_06903</name>
</gene>
<evidence type="ECO:0000259" key="2">
    <source>
        <dbReference type="Pfam" id="PF13439"/>
    </source>
</evidence>
<dbReference type="GO" id="GO:1901135">
    <property type="term" value="P:carbohydrate derivative metabolic process"/>
    <property type="evidence" value="ECO:0007669"/>
    <property type="project" value="UniProtKB-ARBA"/>
</dbReference>
<keyword evidence="4" id="KW-1185">Reference proteome</keyword>
<dbReference type="GO" id="GO:0016757">
    <property type="term" value="F:glycosyltransferase activity"/>
    <property type="evidence" value="ECO:0007669"/>
    <property type="project" value="InterPro"/>
</dbReference>
<dbReference type="STRING" id="1288826.MSNKSG1_06903"/>
<name>M7CTS7_9GAMM</name>
<sequence length="384" mass="42284">MDSLDNKKKSIRVLHVTFNMGFGGTEAVIRALTTSDETVDVQHLVACIDGEVGTIGRQIAKQGIPIKVLKRSPGFDWSLLNSLRKLIISERIDVVHCHQYSPWVYGTLATVLTKAKPIFTEHGRFHPDRYRYKAILANRVLAYLTKSIIAISAATRSALARYEFLSEKRIQIIYNGIQPLQIDAENVAIKRKELGFPSNSMILGTVARLDPVKNQKMMLEAFARVLESYPLARLVIVGDGPELSSLKDAVNRLGIDRETVFTGFSETPAEYLGFMDVFLLSSDTEGTSMTLLEAMSLGLPVVATAAGGTPEIVTDGVTGFVTPTGDATSFAIAIENILSDRECASELGRQGYQRFLERFSASAMTTKYLEVYRSVMSTISDRGL</sequence>
<dbReference type="PANTHER" id="PTHR12526:SF630">
    <property type="entry name" value="GLYCOSYLTRANSFERASE"/>
    <property type="match status" value="1"/>
</dbReference>
<dbReference type="OrthoDB" id="9775208at2"/>
<dbReference type="EMBL" id="APAT01000015">
    <property type="protein sequence ID" value="EMP55580.1"/>
    <property type="molecule type" value="Genomic_DNA"/>
</dbReference>
<accession>M7CTS7</accession>
<feature type="domain" description="Glycosyl transferase family 1" evidence="1">
    <location>
        <begin position="189"/>
        <end position="354"/>
    </location>
</feature>
<organism evidence="3 4">
    <name type="scientific">Marinobacter santoriniensis NKSG1</name>
    <dbReference type="NCBI Taxonomy" id="1288826"/>
    <lineage>
        <taxon>Bacteria</taxon>
        <taxon>Pseudomonadati</taxon>
        <taxon>Pseudomonadota</taxon>
        <taxon>Gammaproteobacteria</taxon>
        <taxon>Pseudomonadales</taxon>
        <taxon>Marinobacteraceae</taxon>
        <taxon>Marinobacter</taxon>
    </lineage>
</organism>
<evidence type="ECO:0000259" key="1">
    <source>
        <dbReference type="Pfam" id="PF00534"/>
    </source>
</evidence>
<dbReference type="SUPFAM" id="SSF53756">
    <property type="entry name" value="UDP-Glycosyltransferase/glycogen phosphorylase"/>
    <property type="match status" value="1"/>
</dbReference>
<dbReference type="PATRIC" id="fig|1288826.3.peg.1343"/>
<dbReference type="AlphaFoldDB" id="M7CTS7"/>
<evidence type="ECO:0000313" key="3">
    <source>
        <dbReference type="EMBL" id="EMP55580.1"/>
    </source>
</evidence>
<dbReference type="Pfam" id="PF00534">
    <property type="entry name" value="Glycos_transf_1"/>
    <property type="match status" value="1"/>
</dbReference>
<dbReference type="Pfam" id="PF13439">
    <property type="entry name" value="Glyco_transf_4"/>
    <property type="match status" value="1"/>
</dbReference>
<evidence type="ECO:0000313" key="4">
    <source>
        <dbReference type="Proteomes" id="UP000011960"/>
    </source>
</evidence>
<protein>
    <submittedName>
        <fullName evidence="3">Glycosyltransferase</fullName>
    </submittedName>
</protein>